<name>A0ABS4T8T2_9PSEU</name>
<dbReference type="Pfam" id="PF01738">
    <property type="entry name" value="DLH"/>
    <property type="match status" value="1"/>
</dbReference>
<accession>A0ABS4T8T2</accession>
<sequence length="215" mass="23462">MSVWMPAAGRGPAVLVLQEIFGVGEYIEAVADDLTKLGYVVVAPDLFWREHRNWRAAHDDQGLSRSMDLAGKFDLEQGVSDIVLACQRLYQLPEVDGGVAVLGFCFGGTLAFMTAAAIQPAAVVSYYGSGVPDQLDLLEKIKSPLQLQFGGQDPYIPAERIADVADAVEQLDHVELHVQEGAGHAFHNRVAPQFHQPDAAARAWALTVEFLERHL</sequence>
<dbReference type="GO" id="GO:0008806">
    <property type="term" value="F:carboxymethylenebutenolidase activity"/>
    <property type="evidence" value="ECO:0007669"/>
    <property type="project" value="UniProtKB-EC"/>
</dbReference>
<comment type="caution">
    <text evidence="2">The sequence shown here is derived from an EMBL/GenBank/DDBJ whole genome shotgun (WGS) entry which is preliminary data.</text>
</comment>
<dbReference type="InterPro" id="IPR051049">
    <property type="entry name" value="Dienelactone_hydrolase-like"/>
</dbReference>
<keyword evidence="3" id="KW-1185">Reference proteome</keyword>
<organism evidence="2 3">
    <name type="scientific">Kibdelosporangium banguiense</name>
    <dbReference type="NCBI Taxonomy" id="1365924"/>
    <lineage>
        <taxon>Bacteria</taxon>
        <taxon>Bacillati</taxon>
        <taxon>Actinomycetota</taxon>
        <taxon>Actinomycetes</taxon>
        <taxon>Pseudonocardiales</taxon>
        <taxon>Pseudonocardiaceae</taxon>
        <taxon>Kibdelosporangium</taxon>
    </lineage>
</organism>
<gene>
    <name evidence="2" type="ORF">JOF56_000628</name>
</gene>
<reference evidence="2 3" key="1">
    <citation type="submission" date="2021-03" db="EMBL/GenBank/DDBJ databases">
        <title>Sequencing the genomes of 1000 actinobacteria strains.</title>
        <authorList>
            <person name="Klenk H.-P."/>
        </authorList>
    </citation>
    <scope>NUCLEOTIDE SEQUENCE [LARGE SCALE GENOMIC DNA]</scope>
    <source>
        <strain evidence="2 3">DSM 46670</strain>
    </source>
</reference>
<evidence type="ECO:0000259" key="1">
    <source>
        <dbReference type="Pfam" id="PF01738"/>
    </source>
</evidence>
<feature type="domain" description="Dienelactone hydrolase" evidence="1">
    <location>
        <begin position="6"/>
        <end position="214"/>
    </location>
</feature>
<evidence type="ECO:0000313" key="3">
    <source>
        <dbReference type="Proteomes" id="UP001519332"/>
    </source>
</evidence>
<dbReference type="PANTHER" id="PTHR46623">
    <property type="entry name" value="CARBOXYMETHYLENEBUTENOLIDASE-RELATED"/>
    <property type="match status" value="1"/>
</dbReference>
<proteinExistence type="predicted"/>
<keyword evidence="2" id="KW-0378">Hydrolase</keyword>
<dbReference type="InterPro" id="IPR002925">
    <property type="entry name" value="Dienelactn_hydro"/>
</dbReference>
<dbReference type="InterPro" id="IPR029058">
    <property type="entry name" value="AB_hydrolase_fold"/>
</dbReference>
<evidence type="ECO:0000313" key="2">
    <source>
        <dbReference type="EMBL" id="MBP2320243.1"/>
    </source>
</evidence>
<dbReference type="Proteomes" id="UP001519332">
    <property type="component" value="Unassembled WGS sequence"/>
</dbReference>
<dbReference type="SUPFAM" id="SSF53474">
    <property type="entry name" value="alpha/beta-Hydrolases"/>
    <property type="match status" value="1"/>
</dbReference>
<protein>
    <submittedName>
        <fullName evidence="2">Carboxymethylenebutenolidase</fullName>
        <ecNumber evidence="2">3.1.1.45</ecNumber>
    </submittedName>
</protein>
<dbReference type="Gene3D" id="3.40.50.1820">
    <property type="entry name" value="alpha/beta hydrolase"/>
    <property type="match status" value="1"/>
</dbReference>
<dbReference type="PANTHER" id="PTHR46623:SF6">
    <property type="entry name" value="ALPHA_BETA-HYDROLASES SUPERFAMILY PROTEIN"/>
    <property type="match status" value="1"/>
</dbReference>
<dbReference type="RefSeq" id="WP_209634178.1">
    <property type="nucleotide sequence ID" value="NZ_JAGINW010000001.1"/>
</dbReference>
<dbReference type="EC" id="3.1.1.45" evidence="2"/>
<dbReference type="EMBL" id="JAGINW010000001">
    <property type="protein sequence ID" value="MBP2320243.1"/>
    <property type="molecule type" value="Genomic_DNA"/>
</dbReference>